<proteinExistence type="predicted"/>
<dbReference type="EMBL" id="AP011827">
    <property type="protein sequence ID" value="BAJ47081.1"/>
    <property type="molecule type" value="Genomic_DNA"/>
</dbReference>
<reference evidence="2 3" key="2">
    <citation type="journal article" date="2011" name="Nucleic Acids Res.">
        <title>Insights into the evolution of Archaea and eukaryotic protein modifier systems revealed by the genome of a novel archaeal group.</title>
        <authorList>
            <person name="Nunoura T."/>
            <person name="Takaki Y."/>
            <person name="Kakuta J."/>
            <person name="Nishi S."/>
            <person name="Sugahara J."/>
            <person name="Kazama H."/>
            <person name="Chee G."/>
            <person name="Hattori M."/>
            <person name="Kanai A."/>
            <person name="Atomi H."/>
            <person name="Takai K."/>
            <person name="Takami H."/>
        </authorList>
    </citation>
    <scope>NUCLEOTIDE SEQUENCE [LARGE SCALE GENOMIC DNA]</scope>
</reference>
<protein>
    <submittedName>
        <fullName evidence="2">Uncharacterized protein</fullName>
    </submittedName>
</protein>
<feature type="transmembrane region" description="Helical" evidence="1">
    <location>
        <begin position="56"/>
        <end position="76"/>
    </location>
</feature>
<gene>
    <name evidence="2" type="ORF">HGMM_F25E12C01</name>
</gene>
<keyword evidence="1" id="KW-1133">Transmembrane helix</keyword>
<keyword evidence="1" id="KW-0812">Transmembrane</keyword>
<organism evidence="2 3">
    <name type="scientific">Caldiarchaeum subterraneum</name>
    <dbReference type="NCBI Taxonomy" id="311458"/>
    <lineage>
        <taxon>Archaea</taxon>
        <taxon>Nitrososphaerota</taxon>
        <taxon>Candidatus Caldarchaeales</taxon>
        <taxon>Candidatus Caldarchaeaceae</taxon>
        <taxon>Candidatus Caldarchaeum</taxon>
    </lineage>
</organism>
<feature type="transmembrane region" description="Helical" evidence="1">
    <location>
        <begin position="12"/>
        <end position="30"/>
    </location>
</feature>
<dbReference type="AlphaFoldDB" id="E6N462"/>
<evidence type="ECO:0000313" key="3">
    <source>
        <dbReference type="Proteomes" id="UP000008120"/>
    </source>
</evidence>
<accession>E6N462</accession>
<keyword evidence="1" id="KW-0472">Membrane</keyword>
<reference evidence="2 3" key="1">
    <citation type="journal article" date="2005" name="Environ. Microbiol.">
        <title>Genetic and functional properties of uncultivated thermophilic crenarchaeotes from a subsurface gold mine as revealed by analysis of genome fragments.</title>
        <authorList>
            <person name="Nunoura T."/>
            <person name="Hirayama H."/>
            <person name="Takami H."/>
            <person name="Oida H."/>
            <person name="Nishi S."/>
            <person name="Shimamura S."/>
            <person name="Suzuki Y."/>
            <person name="Inagaki F."/>
            <person name="Takai K."/>
            <person name="Nealson K.H."/>
            <person name="Horikoshi K."/>
        </authorList>
    </citation>
    <scope>NUCLEOTIDE SEQUENCE [LARGE SCALE GENOMIC DNA]</scope>
</reference>
<evidence type="ECO:0000313" key="2">
    <source>
        <dbReference type="EMBL" id="BAJ47081.1"/>
    </source>
</evidence>
<name>E6N462_CALS0</name>
<evidence type="ECO:0000256" key="1">
    <source>
        <dbReference type="SAM" id="Phobius"/>
    </source>
</evidence>
<dbReference type="Proteomes" id="UP000008120">
    <property type="component" value="Chromosome"/>
</dbReference>
<sequence length="108" mass="11884">MSRVVERILSRFGLVCLYLFSVALVGRAVVERRDYIAMMQSIERWSLVSARNVLRLVIKTVAGLLLIGSAIIAYNLSTTPLASIPVIGTLTVFFTALLVISAVLILIY</sequence>
<feature type="transmembrane region" description="Helical" evidence="1">
    <location>
        <begin position="82"/>
        <end position="107"/>
    </location>
</feature>